<dbReference type="Proteomes" id="UP000015241">
    <property type="component" value="Unassembled WGS sequence"/>
</dbReference>
<feature type="domain" description="F-box" evidence="1">
    <location>
        <begin position="14"/>
        <end position="73"/>
    </location>
</feature>
<dbReference type="InterPro" id="IPR001810">
    <property type="entry name" value="F-box_dom"/>
</dbReference>
<evidence type="ECO:0000259" key="1">
    <source>
        <dbReference type="Pfam" id="PF12937"/>
    </source>
</evidence>
<reference evidence="2 3" key="1">
    <citation type="journal article" date="2012" name="Science">
        <title>The Paleozoic origin of enzymatic lignin decomposition reconstructed from 31 fungal genomes.</title>
        <authorList>
            <person name="Floudas D."/>
            <person name="Binder M."/>
            <person name="Riley R."/>
            <person name="Barry K."/>
            <person name="Blanchette R.A."/>
            <person name="Henrissat B."/>
            <person name="Martinez A.T."/>
            <person name="Otillar R."/>
            <person name="Spatafora J.W."/>
            <person name="Yadav J.S."/>
            <person name="Aerts A."/>
            <person name="Benoit I."/>
            <person name="Boyd A."/>
            <person name="Carlson A."/>
            <person name="Copeland A."/>
            <person name="Coutinho P.M."/>
            <person name="de Vries R.P."/>
            <person name="Ferreira P."/>
            <person name="Findley K."/>
            <person name="Foster B."/>
            <person name="Gaskell J."/>
            <person name="Glotzer D."/>
            <person name="Gorecki P."/>
            <person name="Heitman J."/>
            <person name="Hesse C."/>
            <person name="Hori C."/>
            <person name="Igarashi K."/>
            <person name="Jurgens J.A."/>
            <person name="Kallen N."/>
            <person name="Kersten P."/>
            <person name="Kohler A."/>
            <person name="Kuees U."/>
            <person name="Kumar T.K.A."/>
            <person name="Kuo A."/>
            <person name="LaButti K."/>
            <person name="Larrondo L.F."/>
            <person name="Lindquist E."/>
            <person name="Ling A."/>
            <person name="Lombard V."/>
            <person name="Lucas S."/>
            <person name="Lundell T."/>
            <person name="Martin R."/>
            <person name="McLaughlin D.J."/>
            <person name="Morgenstern I."/>
            <person name="Morin E."/>
            <person name="Murat C."/>
            <person name="Nagy L.G."/>
            <person name="Nolan M."/>
            <person name="Ohm R.A."/>
            <person name="Patyshakuliyeva A."/>
            <person name="Rokas A."/>
            <person name="Ruiz-Duenas F.J."/>
            <person name="Sabat G."/>
            <person name="Salamov A."/>
            <person name="Samejima M."/>
            <person name="Schmutz J."/>
            <person name="Slot J.C."/>
            <person name="St John F."/>
            <person name="Stenlid J."/>
            <person name="Sun H."/>
            <person name="Sun S."/>
            <person name="Syed K."/>
            <person name="Tsang A."/>
            <person name="Wiebenga A."/>
            <person name="Young D."/>
            <person name="Pisabarro A."/>
            <person name="Eastwood D.C."/>
            <person name="Martin F."/>
            <person name="Cullen D."/>
            <person name="Grigoriev I.V."/>
            <person name="Hibbett D.S."/>
        </authorList>
    </citation>
    <scope>NUCLEOTIDE SEQUENCE</scope>
    <source>
        <strain evidence="3">FP-58527</strain>
    </source>
</reference>
<organism evidence="2 3">
    <name type="scientific">Fomitopsis schrenkii</name>
    <name type="common">Brown rot fungus</name>
    <dbReference type="NCBI Taxonomy" id="2126942"/>
    <lineage>
        <taxon>Eukaryota</taxon>
        <taxon>Fungi</taxon>
        <taxon>Dikarya</taxon>
        <taxon>Basidiomycota</taxon>
        <taxon>Agaricomycotina</taxon>
        <taxon>Agaricomycetes</taxon>
        <taxon>Polyporales</taxon>
        <taxon>Fomitopsis</taxon>
    </lineage>
</organism>
<keyword evidence="3" id="KW-1185">Reference proteome</keyword>
<dbReference type="Gene3D" id="1.20.1280.50">
    <property type="match status" value="1"/>
</dbReference>
<accession>S8DZK3</accession>
<dbReference type="Pfam" id="PF12937">
    <property type="entry name" value="F-box-like"/>
    <property type="match status" value="1"/>
</dbReference>
<dbReference type="InParanoid" id="S8DZK3"/>
<dbReference type="SUPFAM" id="SSF81383">
    <property type="entry name" value="F-box domain"/>
    <property type="match status" value="1"/>
</dbReference>
<dbReference type="InterPro" id="IPR036047">
    <property type="entry name" value="F-box-like_dom_sf"/>
</dbReference>
<protein>
    <recommendedName>
        <fullName evidence="1">F-box domain-containing protein</fullName>
    </recommendedName>
</protein>
<dbReference type="OrthoDB" id="2802834at2759"/>
<evidence type="ECO:0000313" key="2">
    <source>
        <dbReference type="EMBL" id="EPS98416.1"/>
    </source>
</evidence>
<proteinExistence type="predicted"/>
<sequence>ILHLRKTFNTLAPIAVLPPETLCAIFSHATDIASRDASNKAAACYSMISISHVCKHWREVALGCPILWSTLHFDAMPPQCIAEFLRRSQEVPL</sequence>
<dbReference type="EMBL" id="KE504165">
    <property type="protein sequence ID" value="EPS98416.1"/>
    <property type="molecule type" value="Genomic_DNA"/>
</dbReference>
<name>S8DZK3_FOMSC</name>
<feature type="non-terminal residue" evidence="2">
    <location>
        <position position="93"/>
    </location>
</feature>
<dbReference type="STRING" id="743788.S8DZK3"/>
<dbReference type="AlphaFoldDB" id="S8DZK3"/>
<evidence type="ECO:0000313" key="3">
    <source>
        <dbReference type="Proteomes" id="UP000015241"/>
    </source>
</evidence>
<gene>
    <name evidence="2" type="ORF">FOMPIDRAFT_1094423</name>
</gene>
<feature type="non-terminal residue" evidence="2">
    <location>
        <position position="1"/>
    </location>
</feature>
<dbReference type="HOGENOM" id="CLU_149062_0_0_1"/>